<dbReference type="GO" id="GO:0003924">
    <property type="term" value="F:GTPase activity"/>
    <property type="evidence" value="ECO:0007669"/>
    <property type="project" value="InterPro"/>
</dbReference>
<dbReference type="InterPro" id="IPR027417">
    <property type="entry name" value="P-loop_NTPase"/>
</dbReference>
<sequence>MLNKDELRDSVLMVFSNKQDLSNATSAAEMTDKLGLQCLCSTGLSWCIVPRWVTSSMKVWIGSYLFPEETAGSCSMEV</sequence>
<evidence type="ECO:0000313" key="4">
    <source>
        <dbReference type="EnsemblProtists" id="HpaP805560"/>
    </source>
</evidence>
<keyword evidence="5" id="KW-1185">Reference proteome</keyword>
<dbReference type="InterPro" id="IPR006689">
    <property type="entry name" value="Small_GTPase_ARF/SAR"/>
</dbReference>
<evidence type="ECO:0000313" key="5">
    <source>
        <dbReference type="Proteomes" id="UP000011713"/>
    </source>
</evidence>
<dbReference type="HOGENOM" id="CLU_2627208_0_0_1"/>
<evidence type="ECO:0000256" key="2">
    <source>
        <dbReference type="ARBA" id="ARBA00023134"/>
    </source>
</evidence>
<protein>
    <submittedName>
        <fullName evidence="4">Uncharacterized protein</fullName>
    </submittedName>
</protein>
<dbReference type="Pfam" id="PF00025">
    <property type="entry name" value="Arf"/>
    <property type="match status" value="1"/>
</dbReference>
<dbReference type="EnsemblProtists" id="HpaT805560">
    <property type="protein sequence ID" value="HpaP805560"/>
    <property type="gene ID" value="HpaG805560"/>
</dbReference>
<evidence type="ECO:0000256" key="1">
    <source>
        <dbReference type="ARBA" id="ARBA00022741"/>
    </source>
</evidence>
<dbReference type="InParanoid" id="M4BGN5"/>
<keyword evidence="2 3" id="KW-0342">GTP-binding</keyword>
<dbReference type="eggNOG" id="KOG0070">
    <property type="taxonomic scope" value="Eukaryota"/>
</dbReference>
<dbReference type="STRING" id="559515.M4BGN5"/>
<accession>M4BGN5</accession>
<dbReference type="Gene3D" id="3.40.50.300">
    <property type="entry name" value="P-loop containing nucleotide triphosphate hydrolases"/>
    <property type="match status" value="1"/>
</dbReference>
<reference evidence="5" key="1">
    <citation type="journal article" date="2010" name="Science">
        <title>Signatures of adaptation to obligate biotrophy in the Hyaloperonospora arabidopsidis genome.</title>
        <authorList>
            <person name="Baxter L."/>
            <person name="Tripathy S."/>
            <person name="Ishaque N."/>
            <person name="Boot N."/>
            <person name="Cabral A."/>
            <person name="Kemen E."/>
            <person name="Thines M."/>
            <person name="Ah-Fong A."/>
            <person name="Anderson R."/>
            <person name="Badejoko W."/>
            <person name="Bittner-Eddy P."/>
            <person name="Boore J.L."/>
            <person name="Chibucos M.C."/>
            <person name="Coates M."/>
            <person name="Dehal P."/>
            <person name="Delehaunty K."/>
            <person name="Dong S."/>
            <person name="Downton P."/>
            <person name="Dumas B."/>
            <person name="Fabro G."/>
            <person name="Fronick C."/>
            <person name="Fuerstenberg S.I."/>
            <person name="Fulton L."/>
            <person name="Gaulin E."/>
            <person name="Govers F."/>
            <person name="Hughes L."/>
            <person name="Humphray S."/>
            <person name="Jiang R.H."/>
            <person name="Judelson H."/>
            <person name="Kamoun S."/>
            <person name="Kyung K."/>
            <person name="Meijer H."/>
            <person name="Minx P."/>
            <person name="Morris P."/>
            <person name="Nelson J."/>
            <person name="Phuntumart V."/>
            <person name="Qutob D."/>
            <person name="Rehmany A."/>
            <person name="Rougon-Cardoso A."/>
            <person name="Ryden P."/>
            <person name="Torto-Alalibo T."/>
            <person name="Studholme D."/>
            <person name="Wang Y."/>
            <person name="Win J."/>
            <person name="Wood J."/>
            <person name="Clifton S.W."/>
            <person name="Rogers J."/>
            <person name="Van den Ackerveken G."/>
            <person name="Jones J.D."/>
            <person name="McDowell J.M."/>
            <person name="Beynon J."/>
            <person name="Tyler B.M."/>
        </authorList>
    </citation>
    <scope>NUCLEOTIDE SEQUENCE [LARGE SCALE GENOMIC DNA]</scope>
    <source>
        <strain evidence="5">Emoy2</strain>
    </source>
</reference>
<organism evidence="4 5">
    <name type="scientific">Hyaloperonospora arabidopsidis (strain Emoy2)</name>
    <name type="common">Downy mildew agent</name>
    <name type="synonym">Peronospora arabidopsidis</name>
    <dbReference type="NCBI Taxonomy" id="559515"/>
    <lineage>
        <taxon>Eukaryota</taxon>
        <taxon>Sar</taxon>
        <taxon>Stramenopiles</taxon>
        <taxon>Oomycota</taxon>
        <taxon>Peronosporomycetes</taxon>
        <taxon>Peronosporales</taxon>
        <taxon>Peronosporaceae</taxon>
        <taxon>Hyaloperonospora</taxon>
    </lineage>
</organism>
<name>M4BGN5_HYAAE</name>
<feature type="binding site" evidence="3">
    <location>
        <begin position="17"/>
        <end position="20"/>
    </location>
    <ligand>
        <name>GTP</name>
        <dbReference type="ChEBI" id="CHEBI:37565"/>
    </ligand>
</feature>
<dbReference type="AlphaFoldDB" id="M4BGN5"/>
<keyword evidence="1 3" id="KW-0547">Nucleotide-binding</keyword>
<dbReference type="VEuPathDB" id="FungiDB:HpaG805560"/>
<proteinExistence type="predicted"/>
<dbReference type="EMBL" id="JH598238">
    <property type="status" value="NOT_ANNOTATED_CDS"/>
    <property type="molecule type" value="Genomic_DNA"/>
</dbReference>
<reference evidence="4" key="2">
    <citation type="submission" date="2015-06" db="UniProtKB">
        <authorList>
            <consortium name="EnsemblProtists"/>
        </authorList>
    </citation>
    <scope>IDENTIFICATION</scope>
    <source>
        <strain evidence="4">Emoy2</strain>
    </source>
</reference>
<dbReference type="GO" id="GO:0005525">
    <property type="term" value="F:GTP binding"/>
    <property type="evidence" value="ECO:0007669"/>
    <property type="project" value="UniProtKB-KW"/>
</dbReference>
<dbReference type="Proteomes" id="UP000011713">
    <property type="component" value="Unassembled WGS sequence"/>
</dbReference>
<evidence type="ECO:0000256" key="3">
    <source>
        <dbReference type="PIRSR" id="PIRSR606689-1"/>
    </source>
</evidence>